<gene>
    <name evidence="1" type="ORF">NLG97_g8055</name>
</gene>
<keyword evidence="2" id="KW-1185">Reference proteome</keyword>
<name>A0ACC1QMK8_9HYPO</name>
<protein>
    <submittedName>
        <fullName evidence="1">Uncharacterized protein</fullName>
    </submittedName>
</protein>
<evidence type="ECO:0000313" key="2">
    <source>
        <dbReference type="Proteomes" id="UP001148737"/>
    </source>
</evidence>
<dbReference type="EMBL" id="JANAKD010001340">
    <property type="protein sequence ID" value="KAJ3480522.1"/>
    <property type="molecule type" value="Genomic_DNA"/>
</dbReference>
<reference evidence="1" key="1">
    <citation type="submission" date="2022-07" db="EMBL/GenBank/DDBJ databases">
        <title>Genome Sequence of Lecanicillium saksenae.</title>
        <authorList>
            <person name="Buettner E."/>
        </authorList>
    </citation>
    <scope>NUCLEOTIDE SEQUENCE</scope>
    <source>
        <strain evidence="1">VT-O1</strain>
    </source>
</reference>
<proteinExistence type="predicted"/>
<organism evidence="1 2">
    <name type="scientific">Lecanicillium saksenae</name>
    <dbReference type="NCBI Taxonomy" id="468837"/>
    <lineage>
        <taxon>Eukaryota</taxon>
        <taxon>Fungi</taxon>
        <taxon>Dikarya</taxon>
        <taxon>Ascomycota</taxon>
        <taxon>Pezizomycotina</taxon>
        <taxon>Sordariomycetes</taxon>
        <taxon>Hypocreomycetidae</taxon>
        <taxon>Hypocreales</taxon>
        <taxon>Cordycipitaceae</taxon>
        <taxon>Lecanicillium</taxon>
    </lineage>
</organism>
<comment type="caution">
    <text evidence="1">The sequence shown here is derived from an EMBL/GenBank/DDBJ whole genome shotgun (WGS) entry which is preliminary data.</text>
</comment>
<sequence>MDHENVLTTAFADPQNTAITLPPSDVNKIITEHYTVDKPFTYTRTQLWDMETRKAFDPETFLGGVVRPGSSRIFNVERNGDIETFVRVSDQRRWTNWGEFSTVIELVRLDHATLVMVLRIGFFRCFDTHQSFSSSK</sequence>
<dbReference type="Proteomes" id="UP001148737">
    <property type="component" value="Unassembled WGS sequence"/>
</dbReference>
<evidence type="ECO:0000313" key="1">
    <source>
        <dbReference type="EMBL" id="KAJ3480522.1"/>
    </source>
</evidence>
<accession>A0ACC1QMK8</accession>